<dbReference type="InterPro" id="IPR008920">
    <property type="entry name" value="TF_FadR/GntR_C"/>
</dbReference>
<keyword evidence="3" id="KW-0804">Transcription</keyword>
<dbReference type="InterPro" id="IPR000524">
    <property type="entry name" value="Tscrpt_reg_HTH_GntR"/>
</dbReference>
<dbReference type="PRINTS" id="PR00035">
    <property type="entry name" value="HTHGNTR"/>
</dbReference>
<dbReference type="EMBL" id="VJOY01000006">
    <property type="protein sequence ID" value="TRX74835.1"/>
    <property type="molecule type" value="Genomic_DNA"/>
</dbReference>
<dbReference type="Pfam" id="PF00392">
    <property type="entry name" value="GntR"/>
    <property type="match status" value="1"/>
</dbReference>
<keyword evidence="2" id="KW-0238">DNA-binding</keyword>
<evidence type="ECO:0000256" key="1">
    <source>
        <dbReference type="ARBA" id="ARBA00023015"/>
    </source>
</evidence>
<organism evidence="5 6">
    <name type="scientific">Pseudomonas mangiferae</name>
    <dbReference type="NCBI Taxonomy" id="2593654"/>
    <lineage>
        <taxon>Bacteria</taxon>
        <taxon>Pseudomonadati</taxon>
        <taxon>Pseudomonadota</taxon>
        <taxon>Gammaproteobacteria</taxon>
        <taxon>Pseudomonadales</taxon>
        <taxon>Pseudomonadaceae</taxon>
        <taxon>Pseudomonas</taxon>
    </lineage>
</organism>
<dbReference type="GO" id="GO:0003700">
    <property type="term" value="F:DNA-binding transcription factor activity"/>
    <property type="evidence" value="ECO:0007669"/>
    <property type="project" value="InterPro"/>
</dbReference>
<evidence type="ECO:0000313" key="6">
    <source>
        <dbReference type="Proteomes" id="UP000315235"/>
    </source>
</evidence>
<protein>
    <submittedName>
        <fullName evidence="5">FadR family transcriptional regulator</fullName>
    </submittedName>
</protein>
<dbReference type="SUPFAM" id="SSF46785">
    <property type="entry name" value="Winged helix' DNA-binding domain"/>
    <property type="match status" value="1"/>
</dbReference>
<dbReference type="CDD" id="cd07377">
    <property type="entry name" value="WHTH_GntR"/>
    <property type="match status" value="1"/>
</dbReference>
<accession>A0A553GZ96</accession>
<name>A0A553GZ96_9PSED</name>
<dbReference type="Gene3D" id="1.20.120.530">
    <property type="entry name" value="GntR ligand-binding domain-like"/>
    <property type="match status" value="1"/>
</dbReference>
<evidence type="ECO:0000256" key="2">
    <source>
        <dbReference type="ARBA" id="ARBA00023125"/>
    </source>
</evidence>
<keyword evidence="6" id="KW-1185">Reference proteome</keyword>
<dbReference type="SUPFAM" id="SSF48008">
    <property type="entry name" value="GntR ligand-binding domain-like"/>
    <property type="match status" value="1"/>
</dbReference>
<dbReference type="SMART" id="SM00895">
    <property type="entry name" value="FCD"/>
    <property type="match status" value="1"/>
</dbReference>
<dbReference type="InterPro" id="IPR036390">
    <property type="entry name" value="WH_DNA-bd_sf"/>
</dbReference>
<dbReference type="AlphaFoldDB" id="A0A553GZ96"/>
<evidence type="ECO:0000259" key="4">
    <source>
        <dbReference type="PROSITE" id="PS50949"/>
    </source>
</evidence>
<evidence type="ECO:0000256" key="3">
    <source>
        <dbReference type="ARBA" id="ARBA00023163"/>
    </source>
</evidence>
<proteinExistence type="predicted"/>
<dbReference type="PANTHER" id="PTHR43537">
    <property type="entry name" value="TRANSCRIPTIONAL REGULATOR, GNTR FAMILY"/>
    <property type="match status" value="1"/>
</dbReference>
<dbReference type="OrthoDB" id="9804020at2"/>
<dbReference type="SMART" id="SM00345">
    <property type="entry name" value="HTH_GNTR"/>
    <property type="match status" value="1"/>
</dbReference>
<gene>
    <name evidence="5" type="ORF">FM069_09900</name>
</gene>
<sequence length="222" mass="24436">MTRSSPLTSLQAFIQEAGYQAGDRLPPERDLALQLGIARTALRRQLSQMEDQGTLVRQVGRGTFIAARGLDAETPATPHMATTYPGEVLETRLILEPQIARLAAQRASASDIAALREAVDQGRRAATIEVFEKWDSAFHRVLVQAARNGLLASLYQSIDAVRAGKIWGRLKEASLTPESMQRYVQGHAAILDAIVDRDAPRAEREMRTHIVEATDNLLGKGW</sequence>
<dbReference type="PANTHER" id="PTHR43537:SF51">
    <property type="entry name" value="HTH-TYPE TRANSCRIPTIONAL REGULATOR LGOR-RELATED"/>
    <property type="match status" value="1"/>
</dbReference>
<dbReference type="RefSeq" id="WP_143488137.1">
    <property type="nucleotide sequence ID" value="NZ_VJOY01000006.1"/>
</dbReference>
<dbReference type="Gene3D" id="1.10.10.10">
    <property type="entry name" value="Winged helix-like DNA-binding domain superfamily/Winged helix DNA-binding domain"/>
    <property type="match status" value="1"/>
</dbReference>
<dbReference type="InterPro" id="IPR036388">
    <property type="entry name" value="WH-like_DNA-bd_sf"/>
</dbReference>
<keyword evidence="1" id="KW-0805">Transcription regulation</keyword>
<evidence type="ECO:0000313" key="5">
    <source>
        <dbReference type="EMBL" id="TRX74835.1"/>
    </source>
</evidence>
<reference evidence="5 6" key="1">
    <citation type="submission" date="2019-07" db="EMBL/GenBank/DDBJ databases">
        <title>Pseudomonas mangiferae sp. nov., isolated from bark of mango tree in Thailand.</title>
        <authorList>
            <person name="Srisuk N."/>
            <person name="Anurat P."/>
        </authorList>
    </citation>
    <scope>NUCLEOTIDE SEQUENCE [LARGE SCALE GENOMIC DNA]</scope>
    <source>
        <strain evidence="5 6">DMKU_BBB3-04</strain>
    </source>
</reference>
<feature type="domain" description="HTH gntR-type" evidence="4">
    <location>
        <begin position="1"/>
        <end position="68"/>
    </location>
</feature>
<dbReference type="GO" id="GO:0003677">
    <property type="term" value="F:DNA binding"/>
    <property type="evidence" value="ECO:0007669"/>
    <property type="project" value="UniProtKB-KW"/>
</dbReference>
<dbReference type="Pfam" id="PF07729">
    <property type="entry name" value="FCD"/>
    <property type="match status" value="1"/>
</dbReference>
<dbReference type="Proteomes" id="UP000315235">
    <property type="component" value="Unassembled WGS sequence"/>
</dbReference>
<comment type="caution">
    <text evidence="5">The sequence shown here is derived from an EMBL/GenBank/DDBJ whole genome shotgun (WGS) entry which is preliminary data.</text>
</comment>
<dbReference type="PROSITE" id="PS50949">
    <property type="entry name" value="HTH_GNTR"/>
    <property type="match status" value="1"/>
</dbReference>
<dbReference type="InterPro" id="IPR011711">
    <property type="entry name" value="GntR_C"/>
</dbReference>